<dbReference type="PANTHER" id="PTHR43711:SF1">
    <property type="entry name" value="HISTIDINE KINASE 1"/>
    <property type="match status" value="1"/>
</dbReference>
<dbReference type="EC" id="2.7.13.3" evidence="2"/>
<dbReference type="SUPFAM" id="SSF52172">
    <property type="entry name" value="CheY-like"/>
    <property type="match status" value="1"/>
</dbReference>
<accession>H3KHL8</accession>
<protein>
    <recommendedName>
        <fullName evidence="2">histidine kinase</fullName>
        <ecNumber evidence="2">2.7.13.3</ecNumber>
    </recommendedName>
</protein>
<evidence type="ECO:0000256" key="6">
    <source>
        <dbReference type="ARBA" id="ARBA00023012"/>
    </source>
</evidence>
<dbReference type="InterPro" id="IPR005467">
    <property type="entry name" value="His_kinase_dom"/>
</dbReference>
<evidence type="ECO:0000256" key="1">
    <source>
        <dbReference type="ARBA" id="ARBA00000085"/>
    </source>
</evidence>
<dbReference type="SMART" id="SM00388">
    <property type="entry name" value="HisKA"/>
    <property type="match status" value="1"/>
</dbReference>
<dbReference type="RefSeq" id="WP_008543561.1">
    <property type="nucleotide sequence ID" value="NZ_JH605013.1"/>
</dbReference>
<dbReference type="HOGENOM" id="CLU_000445_114_75_4"/>
<feature type="compositionally biased region" description="Acidic residues" evidence="8">
    <location>
        <begin position="662"/>
        <end position="672"/>
    </location>
</feature>
<dbReference type="CDD" id="cd00082">
    <property type="entry name" value="HisKA"/>
    <property type="match status" value="1"/>
</dbReference>
<dbReference type="CDD" id="cd00075">
    <property type="entry name" value="HATPase"/>
    <property type="match status" value="1"/>
</dbReference>
<feature type="transmembrane region" description="Helical" evidence="9">
    <location>
        <begin position="54"/>
        <end position="74"/>
    </location>
</feature>
<dbReference type="InterPro" id="IPR004358">
    <property type="entry name" value="Sig_transdc_His_kin-like_C"/>
</dbReference>
<dbReference type="GO" id="GO:0000155">
    <property type="term" value="F:phosphorelay sensor kinase activity"/>
    <property type="evidence" value="ECO:0007669"/>
    <property type="project" value="InterPro"/>
</dbReference>
<evidence type="ECO:0000256" key="4">
    <source>
        <dbReference type="ARBA" id="ARBA00022679"/>
    </source>
</evidence>
<feature type="transmembrane region" description="Helical" evidence="9">
    <location>
        <begin position="121"/>
        <end position="139"/>
    </location>
</feature>
<dbReference type="PANTHER" id="PTHR43711">
    <property type="entry name" value="TWO-COMPONENT HISTIDINE KINASE"/>
    <property type="match status" value="1"/>
</dbReference>
<dbReference type="SMART" id="SM00387">
    <property type="entry name" value="HATPase_c"/>
    <property type="match status" value="1"/>
</dbReference>
<dbReference type="SUPFAM" id="SSF55874">
    <property type="entry name" value="ATPase domain of HSP90 chaperone/DNA topoisomerase II/histidine kinase"/>
    <property type="match status" value="1"/>
</dbReference>
<evidence type="ECO:0000259" key="11">
    <source>
        <dbReference type="PROSITE" id="PS50110"/>
    </source>
</evidence>
<feature type="transmembrane region" description="Helical" evidence="9">
    <location>
        <begin position="80"/>
        <end position="101"/>
    </location>
</feature>
<dbReference type="PROSITE" id="PS50110">
    <property type="entry name" value="RESPONSE_REGULATORY"/>
    <property type="match status" value="1"/>
</dbReference>
<evidence type="ECO:0000256" key="9">
    <source>
        <dbReference type="SAM" id="Phobius"/>
    </source>
</evidence>
<keyword evidence="9" id="KW-1133">Transmembrane helix</keyword>
<dbReference type="Gene3D" id="3.30.565.10">
    <property type="entry name" value="Histidine kinase-like ATPase, C-terminal domain"/>
    <property type="match status" value="1"/>
</dbReference>
<dbReference type="SUPFAM" id="SSF47384">
    <property type="entry name" value="Homodimeric domain of signal transducing histidine kinase"/>
    <property type="match status" value="1"/>
</dbReference>
<comment type="caution">
    <text evidence="12">The sequence shown here is derived from an EMBL/GenBank/DDBJ whole genome shotgun (WGS) entry which is preliminary data.</text>
</comment>
<gene>
    <name evidence="12" type="ORF">HMPREF9440_02264</name>
</gene>
<feature type="modified residue" description="4-aspartylphosphate" evidence="7">
    <location>
        <position position="560"/>
    </location>
</feature>
<dbReference type="Pfam" id="PF02518">
    <property type="entry name" value="HATPase_c"/>
    <property type="match status" value="1"/>
</dbReference>
<name>H3KHL8_9BURK</name>
<evidence type="ECO:0000256" key="8">
    <source>
        <dbReference type="SAM" id="MobiDB-lite"/>
    </source>
</evidence>
<keyword evidence="5 12" id="KW-0418">Kinase</keyword>
<keyword evidence="6" id="KW-0902">Two-component regulatory system</keyword>
<dbReference type="PRINTS" id="PR00344">
    <property type="entry name" value="BCTRLSENSOR"/>
</dbReference>
<comment type="catalytic activity">
    <reaction evidence="1">
        <text>ATP + protein L-histidine = ADP + protein N-phospho-L-histidine.</text>
        <dbReference type="EC" id="2.7.13.3"/>
    </reaction>
</comment>
<dbReference type="EMBL" id="AFBQ01000345">
    <property type="protein sequence ID" value="EHY30379.1"/>
    <property type="molecule type" value="Genomic_DNA"/>
</dbReference>
<dbReference type="InterPro" id="IPR003594">
    <property type="entry name" value="HATPase_dom"/>
</dbReference>
<dbReference type="Gene3D" id="1.10.287.130">
    <property type="match status" value="1"/>
</dbReference>
<feature type="domain" description="Response regulatory" evidence="11">
    <location>
        <begin position="501"/>
        <end position="637"/>
    </location>
</feature>
<evidence type="ECO:0000256" key="3">
    <source>
        <dbReference type="ARBA" id="ARBA00022553"/>
    </source>
</evidence>
<keyword evidence="4" id="KW-0808">Transferase</keyword>
<keyword evidence="3 7" id="KW-0597">Phosphoprotein</keyword>
<dbReference type="InterPro" id="IPR036097">
    <property type="entry name" value="HisK_dim/P_sf"/>
</dbReference>
<feature type="domain" description="Histidine kinase" evidence="10">
    <location>
        <begin position="265"/>
        <end position="480"/>
    </location>
</feature>
<evidence type="ECO:0000256" key="2">
    <source>
        <dbReference type="ARBA" id="ARBA00012438"/>
    </source>
</evidence>
<dbReference type="AlphaFoldDB" id="H3KHL8"/>
<dbReference type="Gene3D" id="3.40.50.2300">
    <property type="match status" value="1"/>
</dbReference>
<feature type="transmembrane region" description="Helical" evidence="9">
    <location>
        <begin position="198"/>
        <end position="214"/>
    </location>
</feature>
<sequence>MTSAAKDGLNGRKGRTARTARRTRDFLKAFFLTPAARSITARTLVKLIHSMLRLHPVALAAQFVGMVSLLGLFWESGMSQWFLVVWAVLGLIVIYMSLLFARNFWRDRERVARVRIWIRRWTWLAFGAGLVWGIAGAVFPFPVSGVTQVTTVAVIVAVTFASWPVYACWMPSLTAFTLLSLAPLTVAVAVQYSVSRTLISVIIVAVTVFIFYCGRRLSEMVVSSILTDAENQRLVLRLRTEIHRAQNARRAAEAESAKRARFFAAANHDLRQPLQAMGIYLDILQRRTTPQTAPVVQQLTAVSTSISTLVEQVLEVTRMEFGRVEIHVEDVAVADVLGQLQEEFAPQAAKAGLQFHTATRLPPDATVRTDRQLLLRGLRNFLTNALRYTAEGEVVLGARRFDGRIVFGVYDSGPGMSAEETQRIFETFYRGRAGMDRPGSGFGLGLSIVKGLAKQLDWKISVGSRPGRGSVFRIAVTPGGAGAALPGGRPARRALETIRAHAALLEDNPTVREALAATLRSWGADVVDSGTPDETTLSAFLAHAEEAEGTDGKPFVLITDYNFGEDEPTGIEFAARLERLVGRAVPTVVVTAVAADLIEADLEELRQADGERPEKMPQVLQKPVTPDVLNQAVAALLREAEAEAAKDREASEAPDAPHADGSSEDATEGAAR</sequence>
<evidence type="ECO:0000313" key="13">
    <source>
        <dbReference type="Proteomes" id="UP000004956"/>
    </source>
</evidence>
<evidence type="ECO:0000256" key="5">
    <source>
        <dbReference type="ARBA" id="ARBA00022777"/>
    </source>
</evidence>
<dbReference type="PROSITE" id="PS50109">
    <property type="entry name" value="HIS_KIN"/>
    <property type="match status" value="1"/>
</dbReference>
<keyword evidence="13" id="KW-1185">Reference proteome</keyword>
<dbReference type="PATRIC" id="fig|762967.3.peg.1781"/>
<dbReference type="InterPro" id="IPR001789">
    <property type="entry name" value="Sig_transdc_resp-reg_receiver"/>
</dbReference>
<keyword evidence="9" id="KW-0472">Membrane</keyword>
<evidence type="ECO:0000313" key="12">
    <source>
        <dbReference type="EMBL" id="EHY30379.1"/>
    </source>
</evidence>
<reference evidence="12 13" key="1">
    <citation type="submission" date="2011-11" db="EMBL/GenBank/DDBJ databases">
        <authorList>
            <person name="Weinstock G."/>
            <person name="Sodergren E."/>
            <person name="Clifton S."/>
            <person name="Fulton L."/>
            <person name="Fulton B."/>
            <person name="Courtney L."/>
            <person name="Fronick C."/>
            <person name="Harrison M."/>
            <person name="Strong C."/>
            <person name="Farmer C."/>
            <person name="Delahaunty K."/>
            <person name="Markovic C."/>
            <person name="Hall O."/>
            <person name="Minx P."/>
            <person name="Tomlinson C."/>
            <person name="Mitreva M."/>
            <person name="Hou S."/>
            <person name="Chen J."/>
            <person name="Wollam A."/>
            <person name="Pepin K.H."/>
            <person name="Johnson M."/>
            <person name="Bhonagiri V."/>
            <person name="Zhang X."/>
            <person name="Suruliraj S."/>
            <person name="Warren W."/>
            <person name="Chinwalla A."/>
            <person name="Mardis E.R."/>
            <person name="Wilson R.K."/>
        </authorList>
    </citation>
    <scope>NUCLEOTIDE SEQUENCE [LARGE SCALE GENOMIC DNA]</scope>
    <source>
        <strain evidence="12 13">YIT 11816</strain>
    </source>
</reference>
<keyword evidence="9" id="KW-0812">Transmembrane</keyword>
<dbReference type="InterPro" id="IPR036890">
    <property type="entry name" value="HATPase_C_sf"/>
</dbReference>
<dbReference type="STRING" id="762967.HMPREF9440_02264"/>
<dbReference type="InterPro" id="IPR011006">
    <property type="entry name" value="CheY-like_superfamily"/>
</dbReference>
<feature type="transmembrane region" description="Helical" evidence="9">
    <location>
        <begin position="173"/>
        <end position="192"/>
    </location>
</feature>
<dbReference type="Pfam" id="PF00512">
    <property type="entry name" value="HisKA"/>
    <property type="match status" value="1"/>
</dbReference>
<evidence type="ECO:0000259" key="10">
    <source>
        <dbReference type="PROSITE" id="PS50109"/>
    </source>
</evidence>
<evidence type="ECO:0000256" key="7">
    <source>
        <dbReference type="PROSITE-ProRule" id="PRU00169"/>
    </source>
</evidence>
<feature type="compositionally biased region" description="Basic and acidic residues" evidence="8">
    <location>
        <begin position="640"/>
        <end position="658"/>
    </location>
</feature>
<dbReference type="Proteomes" id="UP000004956">
    <property type="component" value="Unassembled WGS sequence"/>
</dbReference>
<feature type="region of interest" description="Disordered" evidence="8">
    <location>
        <begin position="640"/>
        <end position="672"/>
    </location>
</feature>
<dbReference type="InterPro" id="IPR003661">
    <property type="entry name" value="HisK_dim/P_dom"/>
</dbReference>
<organism evidence="12 13">
    <name type="scientific">Sutterella parvirubra YIT 11816</name>
    <dbReference type="NCBI Taxonomy" id="762967"/>
    <lineage>
        <taxon>Bacteria</taxon>
        <taxon>Pseudomonadati</taxon>
        <taxon>Pseudomonadota</taxon>
        <taxon>Betaproteobacteria</taxon>
        <taxon>Burkholderiales</taxon>
        <taxon>Sutterellaceae</taxon>
        <taxon>Sutterella</taxon>
    </lineage>
</organism>
<dbReference type="InterPro" id="IPR050736">
    <property type="entry name" value="Sensor_HK_Regulatory"/>
</dbReference>
<proteinExistence type="predicted"/>